<dbReference type="PANTHER" id="PTHR43819">
    <property type="entry name" value="ARCHAEAL-TYPE GLUTAMATE SYNTHASE [NADPH]"/>
    <property type="match status" value="1"/>
</dbReference>
<dbReference type="PIRSF" id="PIRSF006429">
    <property type="entry name" value="GOGAT_lg_2"/>
    <property type="match status" value="1"/>
</dbReference>
<dbReference type="InterPro" id="IPR002932">
    <property type="entry name" value="Glu_synthdom"/>
</dbReference>
<keyword evidence="3" id="KW-0472">Membrane</keyword>
<dbReference type="PANTHER" id="PTHR43819:SF1">
    <property type="entry name" value="ARCHAEAL-TYPE GLUTAMATE SYNTHASE [NADPH]"/>
    <property type="match status" value="1"/>
</dbReference>
<accession>A0ABR8WMR9</accession>
<dbReference type="RefSeq" id="WP_251833567.1">
    <property type="nucleotide sequence ID" value="NZ_JACSPS010000002.1"/>
</dbReference>
<keyword evidence="3" id="KW-1133">Transmembrane helix</keyword>
<name>A0ABR8WMR9_9FLAO</name>
<gene>
    <name evidence="5" type="ORF">H9628_07830</name>
</gene>
<comment type="caution">
    <text evidence="5">The sequence shown here is derived from an EMBL/GenBank/DDBJ whole genome shotgun (WGS) entry which is preliminary data.</text>
</comment>
<protein>
    <submittedName>
        <fullName evidence="5">FMN-binding glutamate synthase family protein</fullName>
    </submittedName>
</protein>
<dbReference type="Pfam" id="PF01645">
    <property type="entry name" value="Glu_synthase"/>
    <property type="match status" value="1"/>
</dbReference>
<organism evidence="5 6">
    <name type="scientific">Kaistella pullorum</name>
    <dbReference type="NCBI Taxonomy" id="2763074"/>
    <lineage>
        <taxon>Bacteria</taxon>
        <taxon>Pseudomonadati</taxon>
        <taxon>Bacteroidota</taxon>
        <taxon>Flavobacteriia</taxon>
        <taxon>Flavobacteriales</taxon>
        <taxon>Weeksellaceae</taxon>
        <taxon>Chryseobacterium group</taxon>
        <taxon>Kaistella</taxon>
    </lineage>
</organism>
<comment type="similarity">
    <text evidence="1 2">Belongs to the glutamate synthase family.</text>
</comment>
<dbReference type="InterPro" id="IPR013785">
    <property type="entry name" value="Aldolase_TIM"/>
</dbReference>
<dbReference type="CDD" id="cd02808">
    <property type="entry name" value="GltS_FMN"/>
    <property type="match status" value="1"/>
</dbReference>
<dbReference type="EMBL" id="JACSPS010000002">
    <property type="protein sequence ID" value="MBD8018379.1"/>
    <property type="molecule type" value="Genomic_DNA"/>
</dbReference>
<evidence type="ECO:0000313" key="6">
    <source>
        <dbReference type="Proteomes" id="UP000626242"/>
    </source>
</evidence>
<evidence type="ECO:0000259" key="4">
    <source>
        <dbReference type="Pfam" id="PF01645"/>
    </source>
</evidence>
<sequence length="506" mass="56414">MRDKFIKYGIIVLILVWAISLLIRAHYWIPILLTCIYAIGIYNAFQTKHAILRNFPVLGYFRYFFESISPEMQQYFIERETDGKPFPRNERSAVYRRAKNISDTVPFGTQLEVNHRKYEGIKHSIYAKSPNEELPKVWVGGEQCTQKYEASLFNISAMSFGSLSDRAQMALNKGAKKGQFYHNTGEGGISPYHLEGGDLCWQIGTGYFGCRDDDGRFSPEIFTKNASLPNVKMIEIKLSQGAKPGHGGVLPGSKNTPEIAAIRHVRPGLTIISPPSHSAFSDPAGLLRFVQQLRELSGGKPVGFKLCIGDTKEFEDICVQMNVLKIYPDFITVDGAEGGTGAAPPEFSDGVGMPLEPALIFVNRTLKDLNLRDKIRIIASGKVLTALDILRAVAMGADMCNNARGFMFALGCIQALRCNTNNCPTGVATQDKMLIKGLDVTDKSERVYHFHKNTLRTCNELIAAAGRSSYDEVDASMFMRGDEFEHLSDLYFPDILGNIKERLTKY</sequence>
<dbReference type="Gene3D" id="3.20.20.70">
    <property type="entry name" value="Aldolase class I"/>
    <property type="match status" value="1"/>
</dbReference>
<dbReference type="InterPro" id="IPR024188">
    <property type="entry name" value="GltB"/>
</dbReference>
<proteinExistence type="inferred from homology"/>
<reference evidence="5 6" key="1">
    <citation type="submission" date="2020-08" db="EMBL/GenBank/DDBJ databases">
        <title>A Genomic Blueprint of the Chicken Gut Microbiome.</title>
        <authorList>
            <person name="Gilroy R."/>
            <person name="Ravi A."/>
            <person name="Getino M."/>
            <person name="Pursley I."/>
            <person name="Horton D.L."/>
            <person name="Alikhan N.-F."/>
            <person name="Baker D."/>
            <person name="Gharbi K."/>
            <person name="Hall N."/>
            <person name="Watson M."/>
            <person name="Adriaenssens E.M."/>
            <person name="Foster-Nyarko E."/>
            <person name="Jarju S."/>
            <person name="Secka A."/>
            <person name="Antonio M."/>
            <person name="Oren A."/>
            <person name="Chaudhuri R."/>
            <person name="La Ragione R.M."/>
            <person name="Hildebrand F."/>
            <person name="Pallen M.J."/>
        </authorList>
    </citation>
    <scope>NUCLEOTIDE SEQUENCE [LARGE SCALE GENOMIC DNA]</scope>
    <source>
        <strain evidence="5 6">Sa1CVA4</strain>
    </source>
</reference>
<evidence type="ECO:0000256" key="3">
    <source>
        <dbReference type="SAM" id="Phobius"/>
    </source>
</evidence>
<evidence type="ECO:0000313" key="5">
    <source>
        <dbReference type="EMBL" id="MBD8018379.1"/>
    </source>
</evidence>
<feature type="transmembrane region" description="Helical" evidence="3">
    <location>
        <begin position="5"/>
        <end position="22"/>
    </location>
</feature>
<dbReference type="Proteomes" id="UP000626242">
    <property type="component" value="Unassembled WGS sequence"/>
</dbReference>
<evidence type="ECO:0000256" key="1">
    <source>
        <dbReference type="ARBA" id="ARBA00009716"/>
    </source>
</evidence>
<feature type="domain" description="Glutamate synthase" evidence="4">
    <location>
        <begin position="150"/>
        <end position="466"/>
    </location>
</feature>
<keyword evidence="6" id="KW-1185">Reference proteome</keyword>
<keyword evidence="3" id="KW-0812">Transmembrane</keyword>
<dbReference type="SUPFAM" id="SSF51395">
    <property type="entry name" value="FMN-linked oxidoreductases"/>
    <property type="match status" value="1"/>
</dbReference>
<evidence type="ECO:0000256" key="2">
    <source>
        <dbReference type="PIRNR" id="PIRNR006429"/>
    </source>
</evidence>